<feature type="domain" description="ABC transporter" evidence="8">
    <location>
        <begin position="339"/>
        <end position="570"/>
    </location>
</feature>
<feature type="transmembrane region" description="Helical" evidence="7">
    <location>
        <begin position="21"/>
        <end position="52"/>
    </location>
</feature>
<keyword evidence="5 7" id="KW-1133">Transmembrane helix</keyword>
<evidence type="ECO:0000256" key="7">
    <source>
        <dbReference type="SAM" id="Phobius"/>
    </source>
</evidence>
<dbReference type="Pfam" id="PF00005">
    <property type="entry name" value="ABC_tran"/>
    <property type="match status" value="1"/>
</dbReference>
<sequence length="579" mass="66864">MFKSYWRNYKKYCQVVEPSKWLLGIYFAIALICYACDIARPFVASFIIGALMNQDADATYLYILIYFCVSFGYRAAEFATWRLYSKESGRDYLILHDKIFNKIINIDSNFTREVKKGRFMNTINDDLFNVSEIGTYTIELFLTTIQVPVILIIVGSYNIVAAVLILISMILYFIVCDRADRKFNTLWEKKREEDDNYSNLIGQVADGLQEVKSFNMLPRLRRKLSIIQNRYSAYYKRERRYRRIWGIDSKFIYYGFQTLLYIVLATFLINGKIELNVLIMIIAYHEDIINSYVGEMISWIDDIRTRRISLNRIEDILNYRPKKEIEFGRTGIEKLRGEIEFKNITLKLDQKKIINNLSLKIKPHEVIAIVGPPGAGKTMILDMLLRLQQPTKGKILLDDININEFSREIYTSSVAVANQVPFVFNISIRDNLGFANTDIKAQIKACKTVGIHDFIETLPQGYNTILRENASNVSGGQKQMISIARTILTNAEVLLLDDITTSLDPDTATFIPKLVEKLRKDHTVIMVTKKPELMTTADRIVVLNQGKVEAIGTHKALIRKNETYRMLQFASSSRRSRNA</sequence>
<feature type="transmembrane region" description="Helical" evidence="7">
    <location>
        <begin position="58"/>
        <end position="76"/>
    </location>
</feature>
<dbReference type="SUPFAM" id="SSF52540">
    <property type="entry name" value="P-loop containing nucleoside triphosphate hydrolases"/>
    <property type="match status" value="1"/>
</dbReference>
<reference evidence="10 11" key="2">
    <citation type="journal article" date="2020" name="Cell Rep.">
        <title>Acquisition and Adaptation of Ultra-small Parasitic Reduced Genome Bacteria to Mammalian Hosts.</title>
        <authorList>
            <person name="McLean J.S."/>
            <person name="Bor B."/>
            <person name="Kerns K.A."/>
            <person name="Liu Q."/>
            <person name="To T.T."/>
            <person name="Solden L."/>
            <person name="Hendrickson E.L."/>
            <person name="Wrighton K."/>
            <person name="Shi W."/>
            <person name="He X."/>
        </authorList>
    </citation>
    <scope>NUCLEOTIDE SEQUENCE [LARGE SCALE GENOMIC DNA]</scope>
    <source>
        <strain evidence="10 11">TM7_G3_2_Rum_HOT_351B</strain>
    </source>
</reference>
<dbReference type="InterPro" id="IPR003593">
    <property type="entry name" value="AAA+_ATPase"/>
</dbReference>
<dbReference type="Gene3D" id="3.40.50.300">
    <property type="entry name" value="P-loop containing nucleotide triphosphate hydrolases"/>
    <property type="match status" value="1"/>
</dbReference>
<keyword evidence="11" id="KW-1185">Reference proteome</keyword>
<evidence type="ECO:0000313" key="10">
    <source>
        <dbReference type="EMBL" id="RYC74679.1"/>
    </source>
</evidence>
<dbReference type="EMBL" id="PRLM01000004">
    <property type="protein sequence ID" value="RYC74679.1"/>
    <property type="molecule type" value="Genomic_DNA"/>
</dbReference>
<comment type="subcellular location">
    <subcellularLocation>
        <location evidence="1">Cell membrane</location>
        <topology evidence="1">Multi-pass membrane protein</topology>
    </subcellularLocation>
</comment>
<dbReference type="Proteomes" id="UP001191019">
    <property type="component" value="Unassembled WGS sequence"/>
</dbReference>
<evidence type="ECO:0000259" key="9">
    <source>
        <dbReference type="PROSITE" id="PS50929"/>
    </source>
</evidence>
<comment type="caution">
    <text evidence="10">The sequence shown here is derived from an EMBL/GenBank/DDBJ whole genome shotgun (WGS) entry which is preliminary data.</text>
</comment>
<dbReference type="SUPFAM" id="SSF90123">
    <property type="entry name" value="ABC transporter transmembrane region"/>
    <property type="match status" value="1"/>
</dbReference>
<keyword evidence="2 7" id="KW-0812">Transmembrane</keyword>
<dbReference type="SMART" id="SM00382">
    <property type="entry name" value="AAA"/>
    <property type="match status" value="1"/>
</dbReference>
<dbReference type="PANTHER" id="PTHR43394">
    <property type="entry name" value="ATP-DEPENDENT PERMEASE MDL1, MITOCHONDRIAL"/>
    <property type="match status" value="1"/>
</dbReference>
<dbReference type="RefSeq" id="WP_129734935.1">
    <property type="nucleotide sequence ID" value="NZ_PRLM01000004.1"/>
</dbReference>
<feature type="transmembrane region" description="Helical" evidence="7">
    <location>
        <begin position="251"/>
        <end position="269"/>
    </location>
</feature>
<dbReference type="InterPro" id="IPR027417">
    <property type="entry name" value="P-loop_NTPase"/>
</dbReference>
<dbReference type="PROSITE" id="PS00211">
    <property type="entry name" value="ABC_TRANSPORTER_1"/>
    <property type="match status" value="1"/>
</dbReference>
<evidence type="ECO:0000256" key="2">
    <source>
        <dbReference type="ARBA" id="ARBA00022692"/>
    </source>
</evidence>
<organism evidence="10 11">
    <name type="scientific">Candidatus Nanosyncoccus alces</name>
    <dbReference type="NCBI Taxonomy" id="2171997"/>
    <lineage>
        <taxon>Bacteria</taxon>
        <taxon>Candidatus Saccharimonadota</taxon>
        <taxon>Candidatus Nanosyncoccalia</taxon>
        <taxon>Candidatus Nanosyncoccales</taxon>
        <taxon>Candidatus Nanosyncoccaceae</taxon>
        <taxon>Candidatus Nanosyncoccus</taxon>
    </lineage>
</organism>
<reference evidence="10 11" key="1">
    <citation type="journal article" date="2018" name="bioRxiv">
        <title>Evidence of independent acquisition and adaption of ultra-small bacteria to human hosts across the highly diverse yet reduced genomes of the phylum Saccharibacteria.</title>
        <authorList>
            <person name="McLean J.S."/>
            <person name="Bor B."/>
            <person name="To T.T."/>
            <person name="Liu Q."/>
            <person name="Kearns K.A."/>
            <person name="Solden L.M."/>
            <person name="Wrighton K.C."/>
            <person name="He X."/>
            <person name="Shi W."/>
        </authorList>
    </citation>
    <scope>NUCLEOTIDE SEQUENCE [LARGE SCALE GENOMIC DNA]</scope>
    <source>
        <strain evidence="10 11">TM7_G3_2_Rum_HOT_351B</strain>
    </source>
</reference>
<dbReference type="InterPro" id="IPR003439">
    <property type="entry name" value="ABC_transporter-like_ATP-bd"/>
</dbReference>
<evidence type="ECO:0000256" key="6">
    <source>
        <dbReference type="ARBA" id="ARBA00023136"/>
    </source>
</evidence>
<dbReference type="InterPro" id="IPR039421">
    <property type="entry name" value="Type_1_exporter"/>
</dbReference>
<keyword evidence="3" id="KW-0547">Nucleotide-binding</keyword>
<dbReference type="PROSITE" id="PS50929">
    <property type="entry name" value="ABC_TM1F"/>
    <property type="match status" value="1"/>
</dbReference>
<dbReference type="Pfam" id="PF00664">
    <property type="entry name" value="ABC_membrane"/>
    <property type="match status" value="1"/>
</dbReference>
<dbReference type="PROSITE" id="PS50893">
    <property type="entry name" value="ABC_TRANSPORTER_2"/>
    <property type="match status" value="1"/>
</dbReference>
<evidence type="ECO:0000259" key="8">
    <source>
        <dbReference type="PROSITE" id="PS50893"/>
    </source>
</evidence>
<proteinExistence type="predicted"/>
<dbReference type="GO" id="GO:0005524">
    <property type="term" value="F:ATP binding"/>
    <property type="evidence" value="ECO:0007669"/>
    <property type="project" value="UniProtKB-KW"/>
</dbReference>
<gene>
    <name evidence="10" type="primary">hlyB</name>
    <name evidence="10" type="ORF">G3RUM_00431</name>
</gene>
<feature type="transmembrane region" description="Helical" evidence="7">
    <location>
        <begin position="133"/>
        <end position="153"/>
    </location>
</feature>
<keyword evidence="6 7" id="KW-0472">Membrane</keyword>
<dbReference type="Gene3D" id="1.20.1560.10">
    <property type="entry name" value="ABC transporter type 1, transmembrane domain"/>
    <property type="match status" value="1"/>
</dbReference>
<evidence type="ECO:0000256" key="4">
    <source>
        <dbReference type="ARBA" id="ARBA00022840"/>
    </source>
</evidence>
<protein>
    <submittedName>
        <fullName evidence="10">Alpha-hemolysin translocation ATP-binding protein HlyB</fullName>
    </submittedName>
</protein>
<feature type="transmembrane region" description="Helical" evidence="7">
    <location>
        <begin position="159"/>
        <end position="176"/>
    </location>
</feature>
<name>A0ABY0FLJ3_9BACT</name>
<evidence type="ECO:0000256" key="5">
    <source>
        <dbReference type="ARBA" id="ARBA00022989"/>
    </source>
</evidence>
<dbReference type="InterPro" id="IPR036640">
    <property type="entry name" value="ABC1_TM_sf"/>
</dbReference>
<dbReference type="PANTHER" id="PTHR43394:SF1">
    <property type="entry name" value="ATP-BINDING CASSETTE SUB-FAMILY B MEMBER 10, MITOCHONDRIAL"/>
    <property type="match status" value="1"/>
</dbReference>
<accession>A0ABY0FLJ3</accession>
<evidence type="ECO:0000256" key="1">
    <source>
        <dbReference type="ARBA" id="ARBA00004651"/>
    </source>
</evidence>
<evidence type="ECO:0000256" key="3">
    <source>
        <dbReference type="ARBA" id="ARBA00022741"/>
    </source>
</evidence>
<dbReference type="InterPro" id="IPR011527">
    <property type="entry name" value="ABC1_TM_dom"/>
</dbReference>
<evidence type="ECO:0000313" key="11">
    <source>
        <dbReference type="Proteomes" id="UP001191019"/>
    </source>
</evidence>
<dbReference type="InterPro" id="IPR017871">
    <property type="entry name" value="ABC_transporter-like_CS"/>
</dbReference>
<keyword evidence="4 10" id="KW-0067">ATP-binding</keyword>
<feature type="domain" description="ABC transmembrane type-1" evidence="9">
    <location>
        <begin position="25"/>
        <end position="284"/>
    </location>
</feature>